<feature type="transmembrane region" description="Helical" evidence="1">
    <location>
        <begin position="68"/>
        <end position="88"/>
    </location>
</feature>
<evidence type="ECO:0000313" key="3">
    <source>
        <dbReference type="RefSeq" id="XP_052120249.1"/>
    </source>
</evidence>
<name>A0A9C6TZR4_FRAOC</name>
<accession>A0A9C6TZR4</accession>
<dbReference type="RefSeq" id="XP_052120249.1">
    <property type="nucleotide sequence ID" value="XM_052264289.1"/>
</dbReference>
<keyword evidence="1" id="KW-1133">Transmembrane helix</keyword>
<evidence type="ECO:0000313" key="2">
    <source>
        <dbReference type="Proteomes" id="UP000504606"/>
    </source>
</evidence>
<keyword evidence="1" id="KW-0472">Membrane</keyword>
<evidence type="ECO:0000256" key="1">
    <source>
        <dbReference type="SAM" id="Phobius"/>
    </source>
</evidence>
<dbReference type="GeneID" id="127748883"/>
<protein>
    <submittedName>
        <fullName evidence="3">Uncharacterized protein LOC127748883</fullName>
    </submittedName>
</protein>
<sequence length="105" mass="12030">MCSVKPQISTIVPYIPHIEVQSLENKEAEQAKAMGGAKQFDVRALRVRQRFLHDMCLANDSASGSQRLVFIVFLLWISPLGLSHWIIYSNPQVYISDFNTQYIIF</sequence>
<organism evidence="2 3">
    <name type="scientific">Frankliniella occidentalis</name>
    <name type="common">Western flower thrips</name>
    <name type="synonym">Euthrips occidentalis</name>
    <dbReference type="NCBI Taxonomy" id="133901"/>
    <lineage>
        <taxon>Eukaryota</taxon>
        <taxon>Metazoa</taxon>
        <taxon>Ecdysozoa</taxon>
        <taxon>Arthropoda</taxon>
        <taxon>Hexapoda</taxon>
        <taxon>Insecta</taxon>
        <taxon>Pterygota</taxon>
        <taxon>Neoptera</taxon>
        <taxon>Paraneoptera</taxon>
        <taxon>Thysanoptera</taxon>
        <taxon>Terebrantia</taxon>
        <taxon>Thripoidea</taxon>
        <taxon>Thripidae</taxon>
        <taxon>Frankliniella</taxon>
    </lineage>
</organism>
<proteinExistence type="predicted"/>
<keyword evidence="1" id="KW-0812">Transmembrane</keyword>
<dbReference type="Proteomes" id="UP000504606">
    <property type="component" value="Unplaced"/>
</dbReference>
<gene>
    <name evidence="3" type="primary">LOC127748883</name>
</gene>
<reference evidence="3" key="1">
    <citation type="submission" date="2025-08" db="UniProtKB">
        <authorList>
            <consortium name="RefSeq"/>
        </authorList>
    </citation>
    <scope>IDENTIFICATION</scope>
    <source>
        <tissue evidence="3">Whole organism</tissue>
    </source>
</reference>
<dbReference type="AlphaFoldDB" id="A0A9C6TZR4"/>
<dbReference type="KEGG" id="foc:127748883"/>
<keyword evidence="2" id="KW-1185">Reference proteome</keyword>